<feature type="transmembrane region" description="Helical" evidence="10">
    <location>
        <begin position="207"/>
        <end position="225"/>
    </location>
</feature>
<keyword evidence="6 10" id="KW-1133">Transmembrane helix</keyword>
<comment type="subcellular location">
    <subcellularLocation>
        <location evidence="1 10">Cell membrane</location>
        <topology evidence="1 10">Multi-pass membrane protein</topology>
    </subcellularLocation>
</comment>
<evidence type="ECO:0000256" key="3">
    <source>
        <dbReference type="ARBA" id="ARBA00022606"/>
    </source>
</evidence>
<keyword evidence="4 10" id="KW-0812">Transmembrane</keyword>
<evidence type="ECO:0000256" key="4">
    <source>
        <dbReference type="ARBA" id="ARBA00022692"/>
    </source>
</evidence>
<evidence type="ECO:0000256" key="8">
    <source>
        <dbReference type="ARBA" id="ARBA00023170"/>
    </source>
</evidence>
<name>A0A5H2X4F2_BACLA</name>
<protein>
    <recommendedName>
        <fullName evidence="10">Odorant receptor</fullName>
    </recommendedName>
</protein>
<evidence type="ECO:0000256" key="9">
    <source>
        <dbReference type="ARBA" id="ARBA00023224"/>
    </source>
</evidence>
<keyword evidence="2" id="KW-1003">Cell membrane</keyword>
<dbReference type="GO" id="GO:0005549">
    <property type="term" value="F:odorant binding"/>
    <property type="evidence" value="ECO:0007669"/>
    <property type="project" value="InterPro"/>
</dbReference>
<keyword evidence="3 10" id="KW-0716">Sensory transduction</keyword>
<keyword evidence="7 10" id="KW-0472">Membrane</keyword>
<keyword evidence="5 10" id="KW-0552">Olfaction</keyword>
<dbReference type="PANTHER" id="PTHR21137:SF35">
    <property type="entry name" value="ODORANT RECEPTOR 19A-RELATED"/>
    <property type="match status" value="1"/>
</dbReference>
<feature type="transmembrane region" description="Helical" evidence="10">
    <location>
        <begin position="323"/>
        <end position="343"/>
    </location>
</feature>
<accession>A0A5H2X4F2</accession>
<evidence type="ECO:0000256" key="5">
    <source>
        <dbReference type="ARBA" id="ARBA00022725"/>
    </source>
</evidence>
<dbReference type="GO" id="GO:0004984">
    <property type="term" value="F:olfactory receptor activity"/>
    <property type="evidence" value="ECO:0007669"/>
    <property type="project" value="InterPro"/>
</dbReference>
<reference evidence="11" key="1">
    <citation type="journal article" date="2019" name="Comp. Biochem. Physiol. B, Biochem. Mol. Biol.">
        <title>Functional characterization of olfactory receptors in three Dacini fruit flies (Diptera: Tephritidae) that respond to 1-nonanol analogs as components in the rectal glands.</title>
        <authorList>
            <person name="Ono H."/>
            <person name="Miyazaki H."/>
            <person name="Mitsuno H."/>
            <person name="Ozaki K."/>
            <person name="Kanzaki R."/>
            <person name="Nishida R."/>
        </authorList>
    </citation>
    <scope>NUCLEOTIDE SEQUENCE</scope>
    <source>
        <tissue evidence="11">Chemosensory organs</tissue>
    </source>
</reference>
<evidence type="ECO:0000313" key="11">
    <source>
        <dbReference type="EMBL" id="BBL77925.1"/>
    </source>
</evidence>
<evidence type="ECO:0000256" key="6">
    <source>
        <dbReference type="ARBA" id="ARBA00022989"/>
    </source>
</evidence>
<keyword evidence="8 10" id="KW-0675">Receptor</keyword>
<comment type="similarity">
    <text evidence="10">Belongs to the insect chemoreceptor superfamily. Heteromeric odorant receptor channel (TC 1.A.69) family.</text>
</comment>
<organism evidence="11">
    <name type="scientific">Bactrocera latifrons</name>
    <name type="common">Malaysian fruit fly</name>
    <name type="synonym">Chaetodacus latifrons</name>
    <dbReference type="NCBI Taxonomy" id="174628"/>
    <lineage>
        <taxon>Eukaryota</taxon>
        <taxon>Metazoa</taxon>
        <taxon>Ecdysozoa</taxon>
        <taxon>Arthropoda</taxon>
        <taxon>Hexapoda</taxon>
        <taxon>Insecta</taxon>
        <taxon>Pterygota</taxon>
        <taxon>Neoptera</taxon>
        <taxon>Endopterygota</taxon>
        <taxon>Diptera</taxon>
        <taxon>Brachycera</taxon>
        <taxon>Muscomorpha</taxon>
        <taxon>Tephritoidea</taxon>
        <taxon>Tephritidae</taxon>
        <taxon>Bactrocera</taxon>
        <taxon>Bactrocera</taxon>
    </lineage>
</organism>
<sequence>MYICMYMKTDYISFLCGDCRKKLSRNMRSFFDLYYGRGSEEFETNDSFPLILWCWALIGVKPFKPYGFFRLLQMAFCWFCLFMSPVVFIIGFIQLTKQTSSMAVIFTTLQASLNSLGLPLKAFVTAFYLDRLRSVEPVYKSLDARYQNPQARFAIRNNVTQSTHMFITLVVSYFTYGTVAWLSSAFTRTQTLNIWLPFIDWIPHPTIHFWLHFLIEVVYLYFLLITQCMNDLYPAVYIKAIRTHITLLTDRVSRLGEDPELTDEDNYHELIDCVRSHQELLQISRAVGSVISITLFIQFTIAATVLCVCMLNLFLFADASNRVITIVYYLCVLTQTSLACYQASMLELDCARLPDAIFHCNWWDMDKRSRRLLIYFMHRAQKEISFVAVKFFKINLGTNLSIAKFSFSLYTFMNQMGVGQDVKHEFKSVG</sequence>
<dbReference type="AlphaFoldDB" id="A0A5H2X4F2"/>
<feature type="transmembrane region" description="Helical" evidence="10">
    <location>
        <begin position="290"/>
        <end position="317"/>
    </location>
</feature>
<feature type="transmembrane region" description="Helical" evidence="10">
    <location>
        <begin position="166"/>
        <end position="187"/>
    </location>
</feature>
<evidence type="ECO:0000256" key="7">
    <source>
        <dbReference type="ARBA" id="ARBA00023136"/>
    </source>
</evidence>
<dbReference type="GO" id="GO:0005886">
    <property type="term" value="C:plasma membrane"/>
    <property type="evidence" value="ECO:0007669"/>
    <property type="project" value="UniProtKB-SubCell"/>
</dbReference>
<dbReference type="GO" id="GO:0007165">
    <property type="term" value="P:signal transduction"/>
    <property type="evidence" value="ECO:0007669"/>
    <property type="project" value="UniProtKB-KW"/>
</dbReference>
<comment type="caution">
    <text evidence="10">Lacks conserved residue(s) required for the propagation of feature annotation.</text>
</comment>
<dbReference type="OrthoDB" id="6604226at2759"/>
<feature type="transmembrane region" description="Helical" evidence="10">
    <location>
        <begin position="75"/>
        <end position="95"/>
    </location>
</feature>
<keyword evidence="9 10" id="KW-0807">Transducer</keyword>
<dbReference type="InterPro" id="IPR004117">
    <property type="entry name" value="7tm6_olfct_rcpt"/>
</dbReference>
<evidence type="ECO:0000256" key="2">
    <source>
        <dbReference type="ARBA" id="ARBA00022475"/>
    </source>
</evidence>
<evidence type="ECO:0000256" key="10">
    <source>
        <dbReference type="RuleBase" id="RU351113"/>
    </source>
</evidence>
<gene>
    <name evidence="11" type="primary">BlatOR7a-8-v1</name>
</gene>
<dbReference type="Pfam" id="PF02949">
    <property type="entry name" value="7tm_6"/>
    <property type="match status" value="1"/>
</dbReference>
<dbReference type="EMBL" id="FX986069">
    <property type="protein sequence ID" value="BBL77925.1"/>
    <property type="molecule type" value="mRNA"/>
</dbReference>
<evidence type="ECO:0000256" key="1">
    <source>
        <dbReference type="ARBA" id="ARBA00004651"/>
    </source>
</evidence>
<dbReference type="PANTHER" id="PTHR21137">
    <property type="entry name" value="ODORANT RECEPTOR"/>
    <property type="match status" value="1"/>
</dbReference>
<proteinExistence type="evidence at transcript level"/>